<comment type="pathway">
    <text evidence="1">Protein modification; protein ubiquitination.</text>
</comment>
<organism evidence="2 3">
    <name type="scientific">Carnegiea gigantea</name>
    <dbReference type="NCBI Taxonomy" id="171969"/>
    <lineage>
        <taxon>Eukaryota</taxon>
        <taxon>Viridiplantae</taxon>
        <taxon>Streptophyta</taxon>
        <taxon>Embryophyta</taxon>
        <taxon>Tracheophyta</taxon>
        <taxon>Spermatophyta</taxon>
        <taxon>Magnoliopsida</taxon>
        <taxon>eudicotyledons</taxon>
        <taxon>Gunneridae</taxon>
        <taxon>Pentapetalae</taxon>
        <taxon>Caryophyllales</taxon>
        <taxon>Cactineae</taxon>
        <taxon>Cactaceae</taxon>
        <taxon>Cactoideae</taxon>
        <taxon>Echinocereeae</taxon>
        <taxon>Carnegiea</taxon>
    </lineage>
</organism>
<dbReference type="AlphaFoldDB" id="A0A9Q1GJ30"/>
<dbReference type="InterPro" id="IPR043454">
    <property type="entry name" value="NPH3/RPT2-like"/>
</dbReference>
<dbReference type="InterPro" id="IPR011333">
    <property type="entry name" value="SKP1/BTB/POZ_sf"/>
</dbReference>
<accession>A0A9Q1GJ30</accession>
<dbReference type="PANTHER" id="PTHR32370">
    <property type="entry name" value="OS12G0117600 PROTEIN"/>
    <property type="match status" value="1"/>
</dbReference>
<keyword evidence="3" id="KW-1185">Reference proteome</keyword>
<dbReference type="Proteomes" id="UP001153076">
    <property type="component" value="Unassembled WGS sequence"/>
</dbReference>
<dbReference type="EMBL" id="JAKOGI010003884">
    <property type="protein sequence ID" value="KAJ8420091.1"/>
    <property type="molecule type" value="Genomic_DNA"/>
</dbReference>
<evidence type="ECO:0000313" key="2">
    <source>
        <dbReference type="EMBL" id="KAJ8420091.1"/>
    </source>
</evidence>
<dbReference type="OrthoDB" id="1746010at2759"/>
<dbReference type="SUPFAM" id="SSF54695">
    <property type="entry name" value="POZ domain"/>
    <property type="match status" value="1"/>
</dbReference>
<protein>
    <submittedName>
        <fullName evidence="2">Uncharacterized protein</fullName>
    </submittedName>
</protein>
<proteinExistence type="predicted"/>
<name>A0A9Q1GJ30_9CARY</name>
<evidence type="ECO:0000313" key="3">
    <source>
        <dbReference type="Proteomes" id="UP001153076"/>
    </source>
</evidence>
<sequence>MVVLLGGGVADWEQEASGFGARLRADGERGKRTQLGSAGLPTRTGYERENTRLAWGLWACWKPNVKVGVHVKSTLERSRQTGQFPLLSKCLRLQKLCTESPDSSTPQIIQLPADFPGGIEAFELCAKFCYGITITISAYNIVATRCAAEYLQMTEEAEKGNLINKLEVFLNSCILQGWKDSIVTLQTTKAFPAWSEDLAITSR</sequence>
<comment type="caution">
    <text evidence="2">The sequence shown here is derived from an EMBL/GenBank/DDBJ whole genome shotgun (WGS) entry which is preliminary data.</text>
</comment>
<evidence type="ECO:0000256" key="1">
    <source>
        <dbReference type="ARBA" id="ARBA00004906"/>
    </source>
</evidence>
<gene>
    <name evidence="2" type="ORF">Cgig2_025980</name>
</gene>
<reference evidence="2" key="1">
    <citation type="submission" date="2022-04" db="EMBL/GenBank/DDBJ databases">
        <title>Carnegiea gigantea Genome sequencing and assembly v2.</title>
        <authorList>
            <person name="Copetti D."/>
            <person name="Sanderson M.J."/>
            <person name="Burquez A."/>
            <person name="Wojciechowski M.F."/>
        </authorList>
    </citation>
    <scope>NUCLEOTIDE SEQUENCE</scope>
    <source>
        <strain evidence="2">SGP5-SGP5p</strain>
        <tissue evidence="2">Aerial part</tissue>
    </source>
</reference>